<keyword evidence="1" id="KW-0732">Signal</keyword>
<dbReference type="PANTHER" id="PTHR30024:SF46">
    <property type="entry name" value="ABC TRANSPORTER, SUBSTRATE-BINDING LIPOPROTEIN"/>
    <property type="match status" value="1"/>
</dbReference>
<sequence length="327" mass="34950">MLTQTRRHFLIGASLLPVVCAFPTIAAAEDKKPIIWGPPAGPSLVAAYAVKSGMLDQLLPGCQFKVWNNPDQIRAGLGSGSINMAILPSYSGANLYNKGLGVRLANILTDGLLYIVAPEASNIKTLQDLVGKKLAVPFKNDMPDYIMQAILKAYDIKPDAIDIQYTGSLPEAMPLLMIGRVDAAVIVEPAASTVISMSSVSPKKIVRALDIQKLWEKVSKTDAIPQAGLVVGKGFEGDEGKKKIEALNACFSTALEKIKADPEKAADEISGLLDFPPHLIATSVAFSHLVVHNASEVKPTLETFFNVLIEQNSAILGGKLPDDGFYA</sequence>
<dbReference type="RefSeq" id="WP_075869806.1">
    <property type="nucleotide sequence ID" value="NZ_LXYT01000001.1"/>
</dbReference>
<dbReference type="PIRSF" id="PIRSF027386">
    <property type="entry name" value="UCP027386_ABC_sbc_TM0202"/>
    <property type="match status" value="1"/>
</dbReference>
<evidence type="ECO:0000313" key="3">
    <source>
        <dbReference type="Proteomes" id="UP000187344"/>
    </source>
</evidence>
<dbReference type="Gene3D" id="3.40.190.10">
    <property type="entry name" value="Periplasmic binding protein-like II"/>
    <property type="match status" value="2"/>
</dbReference>
<organism evidence="2 3">
    <name type="scientific">Bartonella apis</name>
    <dbReference type="NCBI Taxonomy" id="1686310"/>
    <lineage>
        <taxon>Bacteria</taxon>
        <taxon>Pseudomonadati</taxon>
        <taxon>Pseudomonadota</taxon>
        <taxon>Alphaproteobacteria</taxon>
        <taxon>Hyphomicrobiales</taxon>
        <taxon>Bartonellaceae</taxon>
        <taxon>Bartonella</taxon>
    </lineage>
</organism>
<dbReference type="InterPro" id="IPR006311">
    <property type="entry name" value="TAT_signal"/>
</dbReference>
<evidence type="ECO:0000313" key="2">
    <source>
        <dbReference type="EMBL" id="OLY44712.1"/>
    </source>
</evidence>
<feature type="chain" id="PRO_5013294348" evidence="1">
    <location>
        <begin position="29"/>
        <end position="327"/>
    </location>
</feature>
<evidence type="ECO:0000256" key="1">
    <source>
        <dbReference type="SAM" id="SignalP"/>
    </source>
</evidence>
<dbReference type="OrthoDB" id="9814375at2"/>
<reference evidence="2 3" key="1">
    <citation type="submission" date="2016-12" db="EMBL/GenBank/DDBJ databases">
        <title>Comparative genomics of Bartonella apis.</title>
        <authorList>
            <person name="Engel P."/>
        </authorList>
    </citation>
    <scope>NUCLEOTIDE SEQUENCE [LARGE SCALE GENOMIC DNA]</scope>
    <source>
        <strain evidence="2 3">PEB0149</strain>
    </source>
</reference>
<dbReference type="PANTHER" id="PTHR30024">
    <property type="entry name" value="ALIPHATIC SULFONATES-BINDING PROTEIN-RELATED"/>
    <property type="match status" value="1"/>
</dbReference>
<dbReference type="Proteomes" id="UP000187344">
    <property type="component" value="Unassembled WGS sequence"/>
</dbReference>
<dbReference type="PROSITE" id="PS51318">
    <property type="entry name" value="TAT"/>
    <property type="match status" value="1"/>
</dbReference>
<dbReference type="Pfam" id="PF12974">
    <property type="entry name" value="Phosphonate-bd"/>
    <property type="match status" value="1"/>
</dbReference>
<accession>A0A1R0FCS0</accession>
<feature type="signal peptide" evidence="1">
    <location>
        <begin position="1"/>
        <end position="28"/>
    </location>
</feature>
<protein>
    <submittedName>
        <fullName evidence="2">NitT/TauT family transport system substrate-binding protein</fullName>
    </submittedName>
</protein>
<keyword evidence="3" id="KW-1185">Reference proteome</keyword>
<dbReference type="InterPro" id="IPR027024">
    <property type="entry name" value="UCP027386_ABC_sbc_TM0202"/>
</dbReference>
<dbReference type="EMBL" id="LXYT01000001">
    <property type="protein sequence ID" value="OLY44712.1"/>
    <property type="molecule type" value="Genomic_DNA"/>
</dbReference>
<gene>
    <name evidence="2" type="ORF">PEB0149_021880</name>
</gene>
<dbReference type="SUPFAM" id="SSF53850">
    <property type="entry name" value="Periplasmic binding protein-like II"/>
    <property type="match status" value="1"/>
</dbReference>
<comment type="caution">
    <text evidence="2">The sequence shown here is derived from an EMBL/GenBank/DDBJ whole genome shotgun (WGS) entry which is preliminary data.</text>
</comment>
<dbReference type="AlphaFoldDB" id="A0A1R0FCS0"/>
<proteinExistence type="predicted"/>
<name>A0A1R0FCS0_9HYPH</name>